<protein>
    <submittedName>
        <fullName evidence="5">Uncharacterized protein</fullName>
    </submittedName>
</protein>
<feature type="repeat" description="ANK" evidence="3">
    <location>
        <begin position="97"/>
        <end position="129"/>
    </location>
</feature>
<evidence type="ECO:0000256" key="1">
    <source>
        <dbReference type="ARBA" id="ARBA00022737"/>
    </source>
</evidence>
<evidence type="ECO:0000256" key="2">
    <source>
        <dbReference type="ARBA" id="ARBA00023043"/>
    </source>
</evidence>
<gene>
    <name evidence="5" type="ORF">F4148_00140</name>
</gene>
<sequence>MGMRSSLVLGFVLLVACAKSPTAPDPSVEIEEPTPEPIPEPKPDPLTPEEGRALLQEAGVPYSQASFLSAAGAGDRTLVEAFVAAGMDVNVQNEDEGYDTALMRASAQGHLEVVQYLLSEEANSNLTNGRCAGHIAFPDLAVEARDCAKQTAVMWAAHGGHLDIVRALVEEGRARLINYGAWIVAHEGPDTPLMLAAAAGHLDIVEYLVPHVSSRLTSMGNYGTIVDGGRHALMWAAYGGHQAVAAFLLTQGSGSGKIEINPPKPLGAVRGEGYAPLHFAAIAGQTEMVRFLLDRGADIHVRVIQWYVVWNNRGTRYSTFKGYQASALTLAAGQGHIETLRVLLDHWVLTYGADGRDDHGRTTLMYAAAAGDTDTMAALVAEGAPVNAQTHTGATALMFAAAEGHADAVVLLLEMGADTSAANNNNDTALILAQENGHEAIVEMLEG</sequence>
<feature type="repeat" description="ANK" evidence="3">
    <location>
        <begin position="359"/>
        <end position="391"/>
    </location>
</feature>
<name>A0A6B1FUH0_9CHLR</name>
<proteinExistence type="predicted"/>
<comment type="caution">
    <text evidence="5">The sequence shown here is derived from an EMBL/GenBank/DDBJ whole genome shotgun (WGS) entry which is preliminary data.</text>
</comment>
<dbReference type="Pfam" id="PF00023">
    <property type="entry name" value="Ank"/>
    <property type="match status" value="1"/>
</dbReference>
<dbReference type="InterPro" id="IPR036770">
    <property type="entry name" value="Ankyrin_rpt-contain_sf"/>
</dbReference>
<dbReference type="PRINTS" id="PR01415">
    <property type="entry name" value="ANKYRIN"/>
</dbReference>
<feature type="region of interest" description="Disordered" evidence="4">
    <location>
        <begin position="21"/>
        <end position="49"/>
    </location>
</feature>
<dbReference type="PANTHER" id="PTHR24198:SF165">
    <property type="entry name" value="ANKYRIN REPEAT-CONTAINING PROTEIN-RELATED"/>
    <property type="match status" value="1"/>
</dbReference>
<dbReference type="EMBL" id="VYDA01000004">
    <property type="protein sequence ID" value="MYH60229.1"/>
    <property type="molecule type" value="Genomic_DNA"/>
</dbReference>
<evidence type="ECO:0000256" key="4">
    <source>
        <dbReference type="SAM" id="MobiDB-lite"/>
    </source>
</evidence>
<dbReference type="InterPro" id="IPR002110">
    <property type="entry name" value="Ankyrin_rpt"/>
</dbReference>
<evidence type="ECO:0000256" key="3">
    <source>
        <dbReference type="PROSITE-ProRule" id="PRU00023"/>
    </source>
</evidence>
<dbReference type="PANTHER" id="PTHR24198">
    <property type="entry name" value="ANKYRIN REPEAT AND PROTEIN KINASE DOMAIN-CONTAINING PROTEIN"/>
    <property type="match status" value="1"/>
</dbReference>
<feature type="repeat" description="ANK" evidence="3">
    <location>
        <begin position="272"/>
        <end position="304"/>
    </location>
</feature>
<reference evidence="5" key="1">
    <citation type="submission" date="2019-09" db="EMBL/GenBank/DDBJ databases">
        <title>Characterisation of the sponge microbiome using genome-centric metagenomics.</title>
        <authorList>
            <person name="Engelberts J.P."/>
            <person name="Robbins S.J."/>
            <person name="De Goeij J.M."/>
            <person name="Aranda M."/>
            <person name="Bell S.C."/>
            <person name="Webster N.S."/>
        </authorList>
    </citation>
    <scope>NUCLEOTIDE SEQUENCE</scope>
    <source>
        <strain evidence="5">SB0675_bin_29</strain>
    </source>
</reference>
<dbReference type="PROSITE" id="PS50297">
    <property type="entry name" value="ANK_REP_REGION"/>
    <property type="match status" value="3"/>
</dbReference>
<dbReference type="Pfam" id="PF12796">
    <property type="entry name" value="Ank_2"/>
    <property type="match status" value="3"/>
</dbReference>
<dbReference type="PROSITE" id="PS51257">
    <property type="entry name" value="PROKAR_LIPOPROTEIN"/>
    <property type="match status" value="1"/>
</dbReference>
<keyword evidence="1" id="KW-0677">Repeat</keyword>
<dbReference type="PROSITE" id="PS50088">
    <property type="entry name" value="ANK_REPEAT"/>
    <property type="match status" value="4"/>
</dbReference>
<organism evidence="5">
    <name type="scientific">Caldilineaceae bacterium SB0675_bin_29</name>
    <dbReference type="NCBI Taxonomy" id="2605266"/>
    <lineage>
        <taxon>Bacteria</taxon>
        <taxon>Bacillati</taxon>
        <taxon>Chloroflexota</taxon>
        <taxon>Caldilineae</taxon>
        <taxon>Caldilineales</taxon>
        <taxon>Caldilineaceae</taxon>
    </lineage>
</organism>
<feature type="compositionally biased region" description="Pro residues" evidence="4">
    <location>
        <begin position="35"/>
        <end position="46"/>
    </location>
</feature>
<dbReference type="AlphaFoldDB" id="A0A6B1FUH0"/>
<keyword evidence="2 3" id="KW-0040">ANK repeat</keyword>
<feature type="repeat" description="ANK" evidence="3">
    <location>
        <begin position="392"/>
        <end position="424"/>
    </location>
</feature>
<dbReference type="SUPFAM" id="SSF48403">
    <property type="entry name" value="Ankyrin repeat"/>
    <property type="match status" value="1"/>
</dbReference>
<accession>A0A6B1FUH0</accession>
<dbReference type="Gene3D" id="1.25.40.20">
    <property type="entry name" value="Ankyrin repeat-containing domain"/>
    <property type="match status" value="5"/>
</dbReference>
<evidence type="ECO:0000313" key="5">
    <source>
        <dbReference type="EMBL" id="MYH60229.1"/>
    </source>
</evidence>
<dbReference type="SMART" id="SM00248">
    <property type="entry name" value="ANK"/>
    <property type="match status" value="9"/>
</dbReference>